<keyword evidence="2" id="KW-1185">Reference proteome</keyword>
<organism evidence="1 2">
    <name type="scientific">Pigmentiphaga humi</name>
    <dbReference type="NCBI Taxonomy" id="2478468"/>
    <lineage>
        <taxon>Bacteria</taxon>
        <taxon>Pseudomonadati</taxon>
        <taxon>Pseudomonadota</taxon>
        <taxon>Betaproteobacteria</taxon>
        <taxon>Burkholderiales</taxon>
        <taxon>Alcaligenaceae</taxon>
        <taxon>Pigmentiphaga</taxon>
    </lineage>
</organism>
<name>A0A3P4B869_9BURK</name>
<reference evidence="1 2" key="1">
    <citation type="submission" date="2018-10" db="EMBL/GenBank/DDBJ databases">
        <authorList>
            <person name="Criscuolo A."/>
        </authorList>
    </citation>
    <scope>NUCLEOTIDE SEQUENCE [LARGE SCALE GENOMIC DNA]</scope>
    <source>
        <strain evidence="1">DnA1</strain>
    </source>
</reference>
<dbReference type="EMBL" id="UWPJ01000039">
    <property type="protein sequence ID" value="VCU72252.1"/>
    <property type="molecule type" value="Genomic_DNA"/>
</dbReference>
<accession>A0A3P4B869</accession>
<proteinExistence type="predicted"/>
<evidence type="ECO:0000313" key="2">
    <source>
        <dbReference type="Proteomes" id="UP000277294"/>
    </source>
</evidence>
<dbReference type="Proteomes" id="UP000277294">
    <property type="component" value="Unassembled WGS sequence"/>
</dbReference>
<sequence>MQNCHAGHESAIQSALHFIRHLRGAPGLAAQLGVGSGLAALGDLVESGARLGWVFDEDALRAAFRIEWTMRAALVRRP</sequence>
<evidence type="ECO:0000313" key="1">
    <source>
        <dbReference type="EMBL" id="VCU72252.1"/>
    </source>
</evidence>
<protein>
    <submittedName>
        <fullName evidence="1">Uncharacterized protein</fullName>
    </submittedName>
</protein>
<gene>
    <name evidence="1" type="ORF">PIGHUM_04351</name>
</gene>
<dbReference type="RefSeq" id="WP_124081834.1">
    <property type="nucleotide sequence ID" value="NZ_UWPJ01000039.1"/>
</dbReference>
<dbReference type="AlphaFoldDB" id="A0A3P4B869"/>